<comment type="caution">
    <text evidence="1">The sequence shown here is derived from an EMBL/GenBank/DDBJ whole genome shotgun (WGS) entry which is preliminary data.</text>
</comment>
<gene>
    <name evidence="1" type="ORF">AVEN_272236_1</name>
</gene>
<name>A0A4Y2FZH8_ARAVE</name>
<reference evidence="1 2" key="1">
    <citation type="journal article" date="2019" name="Sci. Rep.">
        <title>Orb-weaving spider Araneus ventricosus genome elucidates the spidroin gene catalogue.</title>
        <authorList>
            <person name="Kono N."/>
            <person name="Nakamura H."/>
            <person name="Ohtoshi R."/>
            <person name="Moran D.A.P."/>
            <person name="Shinohara A."/>
            <person name="Yoshida Y."/>
            <person name="Fujiwara M."/>
            <person name="Mori M."/>
            <person name="Tomita M."/>
            <person name="Arakawa K."/>
        </authorList>
    </citation>
    <scope>NUCLEOTIDE SEQUENCE [LARGE SCALE GENOMIC DNA]</scope>
</reference>
<keyword evidence="2" id="KW-1185">Reference proteome</keyword>
<sequence length="133" mass="15020">MNKVIQSSDKSKQWNYKLIQRHAAKCSRAAGLYSTSPKKIYDSLIFSKVSLQKVIDCPVHFLLSSPATTLQTSPLMTRFQWKFSKGRLDEIPSSANRYESVAVDGGRVSISSKHLEMAPIVDKKTDEDLNSRR</sequence>
<evidence type="ECO:0000313" key="1">
    <source>
        <dbReference type="EMBL" id="GBM45819.1"/>
    </source>
</evidence>
<dbReference type="AlphaFoldDB" id="A0A4Y2FZH8"/>
<evidence type="ECO:0000313" key="2">
    <source>
        <dbReference type="Proteomes" id="UP000499080"/>
    </source>
</evidence>
<accession>A0A4Y2FZH8</accession>
<dbReference type="Proteomes" id="UP000499080">
    <property type="component" value="Unassembled WGS sequence"/>
</dbReference>
<dbReference type="EMBL" id="BGPR01001114">
    <property type="protein sequence ID" value="GBM45819.1"/>
    <property type="molecule type" value="Genomic_DNA"/>
</dbReference>
<proteinExistence type="predicted"/>
<protein>
    <submittedName>
        <fullName evidence="1">Uncharacterized protein</fullName>
    </submittedName>
</protein>
<organism evidence="1 2">
    <name type="scientific">Araneus ventricosus</name>
    <name type="common">Orbweaver spider</name>
    <name type="synonym">Epeira ventricosa</name>
    <dbReference type="NCBI Taxonomy" id="182803"/>
    <lineage>
        <taxon>Eukaryota</taxon>
        <taxon>Metazoa</taxon>
        <taxon>Ecdysozoa</taxon>
        <taxon>Arthropoda</taxon>
        <taxon>Chelicerata</taxon>
        <taxon>Arachnida</taxon>
        <taxon>Araneae</taxon>
        <taxon>Araneomorphae</taxon>
        <taxon>Entelegynae</taxon>
        <taxon>Araneoidea</taxon>
        <taxon>Araneidae</taxon>
        <taxon>Araneus</taxon>
    </lineage>
</organism>